<keyword evidence="2" id="KW-0472">Membrane</keyword>
<dbReference type="PANTHER" id="PTHR43547">
    <property type="entry name" value="TWO-COMPONENT HISTIDINE KINASE"/>
    <property type="match status" value="1"/>
</dbReference>
<dbReference type="InterPro" id="IPR013783">
    <property type="entry name" value="Ig-like_fold"/>
</dbReference>
<dbReference type="SMART" id="SM00421">
    <property type="entry name" value="HTH_LUXR"/>
    <property type="match status" value="1"/>
</dbReference>
<dbReference type="InterPro" id="IPR011041">
    <property type="entry name" value="Quinoprot_gluc/sorb_DH_b-prop"/>
</dbReference>
<dbReference type="Pfam" id="PF07495">
    <property type="entry name" value="Y_Y_Y"/>
    <property type="match status" value="1"/>
</dbReference>
<keyword evidence="6" id="KW-1185">Reference proteome</keyword>
<dbReference type="InterPro" id="IPR000792">
    <property type="entry name" value="Tscrpt_reg_LuxR_C"/>
</dbReference>
<keyword evidence="2" id="KW-0812">Transmembrane</keyword>
<sequence length="966" mass="108080">MKKFFALLPFVIYAFLLPCKAQNMLGTPAINNYKPEQYRAANDIWHTAQDAGGRLYFANDEGLLCFDGTYWKTYLLPNKSGIKSVAIDGKGRIWVGGLDEIGYFFPNAQGLLKYHSLTQLLPLKARQFADVWDIVLYNDEVFFRTIECIFELKNNTIHTFDAPSAWMMLACAGKELFAYDKDLGLLTFGQGKWQPATDGAITTRITGIAEYGRDTLLLATRNNGLLFLSGRKVTPAPAAINTELRTDPVNFMQGMPNGQYLIGTAAKGVFILDKALRVTAHYTTAQGLQNNNVHSVFADDSHNLWLGLESGTDHIFYNTAVTRITPNHNNRLKSNAVTVFDNTLYIGTSNGIYATPLSTLQRDISKQNAAFTEVTGTKGQAWSFTEINGQLYAGHQDGVLAINGYSATPITPGPGAWMLKQLPNTNHVVAGTYTGFQLLNRQGGALGFVDRINGIYESLGNLAVDAGGNVWASHPFRGIYKAQLSPNHQKVLHATHYTGKNGLPSSANNRVNFIRNQIVAATVSGVYEYDAGKDKFVRSHFYQKLFGDAGVQFLTTDAAGKIWFICGQRAGVADFSKPAGSQAYTVTYFPEVAGQKARSAQYIYPYDAENIFVGSDDGVFHLNYKKYAAAAVKQQVLLSSVTAVGEKDSVIFGGYFTGTGAPDAGQVISLPNKWNSFRFEYSSTSFSPNNTREFTYKLKGFDKEWAEWASKTEKDYTNLPYGKYTFWVKARNSFGAESAPLGYTFIVEPAWYQTIWAYLLYAALVAALVYAGVRLQQKRLALQQRRHEDEQRRLSYLHSLELDRNEKEIIALRNDKLEADLNYKNKELATLTMQMVGRGKLLQDIEEELEQLLKKLNIPDAGHQFRSVFRLLGDSEKSSEDWDNFALYFDEVHNNFLSKLKAKFPNLSPTDLKLCAYLRLNLSSKEIAQLLNISLKGVEVSRYRLRKKLQIVTETNLYDFLIEATK</sequence>
<dbReference type="EMBL" id="MBTF01000035">
    <property type="protein sequence ID" value="OOQ57723.1"/>
    <property type="molecule type" value="Genomic_DNA"/>
</dbReference>
<dbReference type="AlphaFoldDB" id="A0A1S9P9R0"/>
<dbReference type="GO" id="GO:0006355">
    <property type="term" value="P:regulation of DNA-templated transcription"/>
    <property type="evidence" value="ECO:0007669"/>
    <property type="project" value="InterPro"/>
</dbReference>
<organism evidence="5 6">
    <name type="scientific">Mucilaginibacter pedocola</name>
    <dbReference type="NCBI Taxonomy" id="1792845"/>
    <lineage>
        <taxon>Bacteria</taxon>
        <taxon>Pseudomonadati</taxon>
        <taxon>Bacteroidota</taxon>
        <taxon>Sphingobacteriia</taxon>
        <taxon>Sphingobacteriales</taxon>
        <taxon>Sphingobacteriaceae</taxon>
        <taxon>Mucilaginibacter</taxon>
    </lineage>
</organism>
<comment type="caution">
    <text evidence="5">The sequence shown here is derived from an EMBL/GenBank/DDBJ whole genome shotgun (WGS) entry which is preliminary data.</text>
</comment>
<feature type="signal peptide" evidence="3">
    <location>
        <begin position="1"/>
        <end position="21"/>
    </location>
</feature>
<dbReference type="Gene3D" id="2.60.40.10">
    <property type="entry name" value="Immunoglobulins"/>
    <property type="match status" value="1"/>
</dbReference>
<dbReference type="RefSeq" id="WP_078350322.1">
    <property type="nucleotide sequence ID" value="NZ_MBTF01000035.1"/>
</dbReference>
<dbReference type="PANTHER" id="PTHR43547:SF2">
    <property type="entry name" value="HYBRID SIGNAL TRANSDUCTION HISTIDINE KINASE C"/>
    <property type="match status" value="1"/>
</dbReference>
<name>A0A1S9P9R0_9SPHI</name>
<evidence type="ECO:0000313" key="6">
    <source>
        <dbReference type="Proteomes" id="UP000189739"/>
    </source>
</evidence>
<keyword evidence="2" id="KW-1133">Transmembrane helix</keyword>
<proteinExistence type="predicted"/>
<dbReference type="SUPFAM" id="SSF50952">
    <property type="entry name" value="Soluble quinoprotein glucose dehydrogenase"/>
    <property type="match status" value="1"/>
</dbReference>
<dbReference type="SUPFAM" id="SSF63829">
    <property type="entry name" value="Calcium-dependent phosphotriesterase"/>
    <property type="match status" value="2"/>
</dbReference>
<dbReference type="InterPro" id="IPR036388">
    <property type="entry name" value="WH-like_DNA-bd_sf"/>
</dbReference>
<dbReference type="InterPro" id="IPR015943">
    <property type="entry name" value="WD40/YVTN_repeat-like_dom_sf"/>
</dbReference>
<dbReference type="STRING" id="1792845.BC343_13090"/>
<dbReference type="InterPro" id="IPR016032">
    <property type="entry name" value="Sig_transdc_resp-reg_C-effctor"/>
</dbReference>
<dbReference type="Gene3D" id="1.10.10.10">
    <property type="entry name" value="Winged helix-like DNA-binding domain superfamily/Winged helix DNA-binding domain"/>
    <property type="match status" value="1"/>
</dbReference>
<dbReference type="Gene3D" id="2.130.10.10">
    <property type="entry name" value="YVTN repeat-like/Quinoprotein amine dehydrogenase"/>
    <property type="match status" value="3"/>
</dbReference>
<feature type="domain" description="HTH luxR-type" evidence="4">
    <location>
        <begin position="904"/>
        <end position="961"/>
    </location>
</feature>
<gene>
    <name evidence="5" type="ORF">BC343_13090</name>
</gene>
<dbReference type="GO" id="GO:0000155">
    <property type="term" value="F:phosphorelay sensor kinase activity"/>
    <property type="evidence" value="ECO:0007669"/>
    <property type="project" value="TreeGrafter"/>
</dbReference>
<evidence type="ECO:0000256" key="1">
    <source>
        <dbReference type="ARBA" id="ARBA00022553"/>
    </source>
</evidence>
<dbReference type="OrthoDB" id="9809670at2"/>
<feature type="chain" id="PRO_5012865631" description="HTH luxR-type domain-containing protein" evidence="3">
    <location>
        <begin position="22"/>
        <end position="966"/>
    </location>
</feature>
<dbReference type="GO" id="GO:0003677">
    <property type="term" value="F:DNA binding"/>
    <property type="evidence" value="ECO:0007669"/>
    <property type="project" value="InterPro"/>
</dbReference>
<evidence type="ECO:0000259" key="4">
    <source>
        <dbReference type="SMART" id="SM00421"/>
    </source>
</evidence>
<dbReference type="InterPro" id="IPR011123">
    <property type="entry name" value="Y_Y_Y"/>
</dbReference>
<keyword evidence="1" id="KW-0597">Phosphoprotein</keyword>
<evidence type="ECO:0000313" key="5">
    <source>
        <dbReference type="EMBL" id="OOQ57723.1"/>
    </source>
</evidence>
<dbReference type="SUPFAM" id="SSF46894">
    <property type="entry name" value="C-terminal effector domain of the bipartite response regulators"/>
    <property type="match status" value="1"/>
</dbReference>
<accession>A0A1S9P9R0</accession>
<feature type="transmembrane region" description="Helical" evidence="2">
    <location>
        <begin position="755"/>
        <end position="773"/>
    </location>
</feature>
<protein>
    <recommendedName>
        <fullName evidence="4">HTH luxR-type domain-containing protein</fullName>
    </recommendedName>
</protein>
<dbReference type="Proteomes" id="UP000189739">
    <property type="component" value="Unassembled WGS sequence"/>
</dbReference>
<keyword evidence="3" id="KW-0732">Signal</keyword>
<evidence type="ECO:0000256" key="2">
    <source>
        <dbReference type="SAM" id="Phobius"/>
    </source>
</evidence>
<evidence type="ECO:0000256" key="3">
    <source>
        <dbReference type="SAM" id="SignalP"/>
    </source>
</evidence>
<reference evidence="5 6" key="1">
    <citation type="submission" date="2016-07" db="EMBL/GenBank/DDBJ databases">
        <title>Genomic analysis of zinc-resistant bacterium Mucilaginibacter pedocola TBZ30.</title>
        <authorList>
            <person name="Huang J."/>
            <person name="Tang J."/>
        </authorList>
    </citation>
    <scope>NUCLEOTIDE SEQUENCE [LARGE SCALE GENOMIC DNA]</scope>
    <source>
        <strain evidence="5 6">TBZ30</strain>
    </source>
</reference>